<organism evidence="2 3">
    <name type="scientific">Thalassomonas actiniarum</name>
    <dbReference type="NCBI Taxonomy" id="485447"/>
    <lineage>
        <taxon>Bacteria</taxon>
        <taxon>Pseudomonadati</taxon>
        <taxon>Pseudomonadota</taxon>
        <taxon>Gammaproteobacteria</taxon>
        <taxon>Alteromonadales</taxon>
        <taxon>Colwelliaceae</taxon>
        <taxon>Thalassomonas</taxon>
    </lineage>
</organism>
<protein>
    <submittedName>
        <fullName evidence="2">Uncharacterized protein</fullName>
    </submittedName>
</protein>
<evidence type="ECO:0000256" key="1">
    <source>
        <dbReference type="SAM" id="Phobius"/>
    </source>
</evidence>
<keyword evidence="1" id="KW-0812">Transmembrane</keyword>
<reference evidence="2 3" key="1">
    <citation type="journal article" date="2015" name="Genome Announc.">
        <title>Draft Genome Sequences of Marine Isolates of Thalassomonas viridans and Thalassomonas actiniarum.</title>
        <authorList>
            <person name="Olonade I."/>
            <person name="van Zyl L.J."/>
            <person name="Trindade M."/>
        </authorList>
    </citation>
    <scope>NUCLEOTIDE SEQUENCE [LARGE SCALE GENOMIC DNA]</scope>
    <source>
        <strain evidence="2 3">A5K-106</strain>
    </source>
</reference>
<name>A0AAF0C229_9GAMM</name>
<keyword evidence="1" id="KW-0472">Membrane</keyword>
<proteinExistence type="predicted"/>
<reference evidence="2 3" key="2">
    <citation type="journal article" date="2022" name="Mar. Drugs">
        <title>Bioassay-Guided Fractionation Leads to the Detection of Cholic Acid Generated by the Rare Thalassomonas sp.</title>
        <authorList>
            <person name="Pheiffer F."/>
            <person name="Schneider Y.K."/>
            <person name="Hansen E.H."/>
            <person name="Andersen J.H."/>
            <person name="Isaksson J."/>
            <person name="Busche T."/>
            <person name="R C."/>
            <person name="Kalinowski J."/>
            <person name="Zyl L.V."/>
            <person name="Trindade M."/>
        </authorList>
    </citation>
    <scope>NUCLEOTIDE SEQUENCE [LARGE SCALE GENOMIC DNA]</scope>
    <source>
        <strain evidence="2 3">A5K-106</strain>
    </source>
</reference>
<evidence type="ECO:0000313" key="2">
    <source>
        <dbReference type="EMBL" id="WDD98062.1"/>
    </source>
</evidence>
<gene>
    <name evidence="2" type="ORF">SG35_022690</name>
</gene>
<feature type="transmembrane region" description="Helical" evidence="1">
    <location>
        <begin position="76"/>
        <end position="95"/>
    </location>
</feature>
<dbReference type="Proteomes" id="UP000032568">
    <property type="component" value="Chromosome"/>
</dbReference>
<dbReference type="KEGG" id="tact:SG35_022690"/>
<keyword evidence="1" id="KW-1133">Transmembrane helix</keyword>
<evidence type="ECO:0000313" key="3">
    <source>
        <dbReference type="Proteomes" id="UP000032568"/>
    </source>
</evidence>
<feature type="transmembrane region" description="Helical" evidence="1">
    <location>
        <begin position="46"/>
        <end position="70"/>
    </location>
</feature>
<accession>A0AAF0C229</accession>
<sequence>MKMDNSRASATTPDNAGNKKKLNLEDYEFIEISDQENSDSPTSNRVAVIVGQWAMPTTVVLVLITCFSGFFLSEAAFTPVVGMIAPVVMALIMVIRDASAGKEEDPTIKDRENERKERNQHYQHYQHEKDVTLARMTLEERMKNQEITEHARQFNVLQESTKEFFELIKEMNTKMTQQMNKPKSTEFAVGDTKVIINDGSSKVESNTKATGQ</sequence>
<keyword evidence="3" id="KW-1185">Reference proteome</keyword>
<dbReference type="RefSeq" id="WP_044830421.1">
    <property type="nucleotide sequence ID" value="NZ_CP059735.1"/>
</dbReference>
<dbReference type="EMBL" id="CP059735">
    <property type="protein sequence ID" value="WDD98062.1"/>
    <property type="molecule type" value="Genomic_DNA"/>
</dbReference>
<dbReference type="AlphaFoldDB" id="A0AAF0C229"/>